<dbReference type="AlphaFoldDB" id="A0A923KYR6"/>
<organism evidence="2 3">
    <name type="scientific">Undibacterium rugosum</name>
    <dbReference type="NCBI Taxonomy" id="2762291"/>
    <lineage>
        <taxon>Bacteria</taxon>
        <taxon>Pseudomonadati</taxon>
        <taxon>Pseudomonadota</taxon>
        <taxon>Betaproteobacteria</taxon>
        <taxon>Burkholderiales</taxon>
        <taxon>Oxalobacteraceae</taxon>
        <taxon>Undibacterium</taxon>
    </lineage>
</organism>
<protein>
    <submittedName>
        <fullName evidence="2">AzlD domain-containing protein</fullName>
    </submittedName>
</protein>
<dbReference type="InterPro" id="IPR008407">
    <property type="entry name" value="Brnchd-chn_aa_trnsp_AzlD"/>
</dbReference>
<accession>A0A923KYR6</accession>
<evidence type="ECO:0000313" key="3">
    <source>
        <dbReference type="Proteomes" id="UP000612361"/>
    </source>
</evidence>
<evidence type="ECO:0000313" key="2">
    <source>
        <dbReference type="EMBL" id="MBC3933756.1"/>
    </source>
</evidence>
<sequence length="107" mass="11832">MNYTWMVIGMAAVTLFVKAVFFVLGDRIAFPLWLSRALAFVPVTVLTAIIVPMILSPHGNGLEIHLENPQLLASLVAVVVSLLSNRQLLTIASGLTAFFMLQYFFLH</sequence>
<gene>
    <name evidence="2" type="ORF">H8K47_00155</name>
</gene>
<keyword evidence="1" id="KW-0812">Transmembrane</keyword>
<feature type="transmembrane region" description="Helical" evidence="1">
    <location>
        <begin position="37"/>
        <end position="55"/>
    </location>
</feature>
<comment type="caution">
    <text evidence="2">The sequence shown here is derived from an EMBL/GenBank/DDBJ whole genome shotgun (WGS) entry which is preliminary data.</text>
</comment>
<keyword evidence="3" id="KW-1185">Reference proteome</keyword>
<keyword evidence="1" id="KW-1133">Transmembrane helix</keyword>
<dbReference type="RefSeq" id="WP_186879413.1">
    <property type="nucleotide sequence ID" value="NZ_JACOGG010000001.1"/>
</dbReference>
<reference evidence="2" key="1">
    <citation type="submission" date="2020-08" db="EMBL/GenBank/DDBJ databases">
        <title>Novel species isolated from subtropical streams in China.</title>
        <authorList>
            <person name="Lu H."/>
        </authorList>
    </citation>
    <scope>NUCLEOTIDE SEQUENCE</scope>
    <source>
        <strain evidence="2">CY7W</strain>
    </source>
</reference>
<feature type="transmembrane region" description="Helical" evidence="1">
    <location>
        <begin position="88"/>
        <end position="106"/>
    </location>
</feature>
<dbReference type="Pfam" id="PF05437">
    <property type="entry name" value="AzlD"/>
    <property type="match status" value="1"/>
</dbReference>
<keyword evidence="1" id="KW-0472">Membrane</keyword>
<name>A0A923KYR6_9BURK</name>
<dbReference type="Proteomes" id="UP000612361">
    <property type="component" value="Unassembled WGS sequence"/>
</dbReference>
<feature type="transmembrane region" description="Helical" evidence="1">
    <location>
        <begin position="6"/>
        <end position="25"/>
    </location>
</feature>
<proteinExistence type="predicted"/>
<dbReference type="EMBL" id="JACOGG010000001">
    <property type="protein sequence ID" value="MBC3933756.1"/>
    <property type="molecule type" value="Genomic_DNA"/>
</dbReference>
<evidence type="ECO:0000256" key="1">
    <source>
        <dbReference type="SAM" id="Phobius"/>
    </source>
</evidence>